<comment type="cofactor">
    <cofactor evidence="1 7">
        <name>L-ascorbate</name>
        <dbReference type="ChEBI" id="CHEBI:38290"/>
    </cofactor>
</comment>
<dbReference type="HAMAP" id="MF_00657">
    <property type="entry name" value="Hydroxyl_YbiX"/>
    <property type="match status" value="1"/>
</dbReference>
<dbReference type="PANTHER" id="PTHR41536:SF1">
    <property type="entry name" value="PKHD-TYPE HYDROXYLASE YBIX"/>
    <property type="match status" value="1"/>
</dbReference>
<evidence type="ECO:0000256" key="5">
    <source>
        <dbReference type="ARBA" id="ARBA00023002"/>
    </source>
</evidence>
<feature type="binding site" evidence="7">
    <location>
        <position position="99"/>
    </location>
    <ligand>
        <name>Fe cation</name>
        <dbReference type="ChEBI" id="CHEBI:24875"/>
    </ligand>
</feature>
<keyword evidence="10" id="KW-1185">Reference proteome</keyword>
<protein>
    <submittedName>
        <fullName evidence="9">Fe2+-dependent dioxygenase</fullName>
    </submittedName>
</protein>
<dbReference type="NCBIfam" id="NF003975">
    <property type="entry name" value="PRK05467.1-4"/>
    <property type="match status" value="1"/>
</dbReference>
<dbReference type="SMART" id="SM00702">
    <property type="entry name" value="P4Hc"/>
    <property type="match status" value="1"/>
</dbReference>
<evidence type="ECO:0000256" key="7">
    <source>
        <dbReference type="HAMAP-Rule" id="MF_00657"/>
    </source>
</evidence>
<evidence type="ECO:0000256" key="4">
    <source>
        <dbReference type="ARBA" id="ARBA00022964"/>
    </source>
</evidence>
<accession>A0ABU1BIQ6</accession>
<sequence length="228" mass="25284">MLVTIDGVLSRGEVATARDLLACSQWASGQITAGPQAATVKNNQQLPEDAQHLPMLRRMVLEALHRSPIFFTAALPLKILPPFFNRYGGESNTYGFHTDNAMRMVPDQPGTYVRSDVSATLFLSEPEEYEGGVLTIADTFGNHGIKLKAGSLVVYPSSSIHAVSPVTQGERISCFMFIQSMVRDPGQRRLLYDMDMALLKLRQEIGETEAVVELTGTYHNLLRRWAEN</sequence>
<reference evidence="9 10" key="1">
    <citation type="submission" date="2023-08" db="EMBL/GenBank/DDBJ databases">
        <title>Oxalobacteraceae gen .nov., isolated from river sludge outside the plant.</title>
        <authorList>
            <person name="Zhao S.Y."/>
        </authorList>
    </citation>
    <scope>NUCLEOTIDE SEQUENCE [LARGE SCALE GENOMIC DNA]</scope>
    <source>
        <strain evidence="9 10">R-40</strain>
    </source>
</reference>
<dbReference type="EMBL" id="JAUYVH010000001">
    <property type="protein sequence ID" value="MDQ9168888.1"/>
    <property type="molecule type" value="Genomic_DNA"/>
</dbReference>
<evidence type="ECO:0000256" key="2">
    <source>
        <dbReference type="ARBA" id="ARBA00022723"/>
    </source>
</evidence>
<evidence type="ECO:0000256" key="3">
    <source>
        <dbReference type="ARBA" id="ARBA00022896"/>
    </source>
</evidence>
<keyword evidence="6 7" id="KW-0408">Iron</keyword>
<dbReference type="PANTHER" id="PTHR41536">
    <property type="entry name" value="PKHD-TYPE HYDROXYLASE YBIX"/>
    <property type="match status" value="1"/>
</dbReference>
<dbReference type="InterPro" id="IPR023550">
    <property type="entry name" value="PKHD_hydroxylase"/>
</dbReference>
<keyword evidence="5 7" id="KW-0560">Oxidoreductase</keyword>
<evidence type="ECO:0000256" key="1">
    <source>
        <dbReference type="ARBA" id="ARBA00001961"/>
    </source>
</evidence>
<evidence type="ECO:0000256" key="6">
    <source>
        <dbReference type="ARBA" id="ARBA00023004"/>
    </source>
</evidence>
<dbReference type="Proteomes" id="UP001225596">
    <property type="component" value="Unassembled WGS sequence"/>
</dbReference>
<feature type="binding site" evidence="7">
    <location>
        <position position="171"/>
    </location>
    <ligand>
        <name>2-oxoglutarate</name>
        <dbReference type="ChEBI" id="CHEBI:16810"/>
    </ligand>
</feature>
<evidence type="ECO:0000313" key="9">
    <source>
        <dbReference type="EMBL" id="MDQ9168888.1"/>
    </source>
</evidence>
<dbReference type="Gene3D" id="2.60.120.620">
    <property type="entry name" value="q2cbj1_9rhob like domain"/>
    <property type="match status" value="1"/>
</dbReference>
<keyword evidence="2 7" id="KW-0479">Metal-binding</keyword>
<feature type="binding site" evidence="7">
    <location>
        <position position="97"/>
    </location>
    <ligand>
        <name>Fe cation</name>
        <dbReference type="ChEBI" id="CHEBI:24875"/>
    </ligand>
</feature>
<dbReference type="Gene3D" id="4.10.860.20">
    <property type="entry name" value="Rabenosyn, Rab binding domain"/>
    <property type="match status" value="1"/>
</dbReference>
<dbReference type="InterPro" id="IPR044862">
    <property type="entry name" value="Pro_4_hyd_alph_FE2OG_OXY"/>
</dbReference>
<dbReference type="Pfam" id="PF13640">
    <property type="entry name" value="2OG-FeII_Oxy_3"/>
    <property type="match status" value="1"/>
</dbReference>
<comment type="caution">
    <text evidence="9">The sequence shown here is derived from an EMBL/GenBank/DDBJ whole genome shotgun (WGS) entry which is preliminary data.</text>
</comment>
<organism evidence="9 10">
    <name type="scientific">Keguizhuia sedimenti</name>
    <dbReference type="NCBI Taxonomy" id="3064264"/>
    <lineage>
        <taxon>Bacteria</taxon>
        <taxon>Pseudomonadati</taxon>
        <taxon>Pseudomonadota</taxon>
        <taxon>Betaproteobacteria</taxon>
        <taxon>Burkholderiales</taxon>
        <taxon>Oxalobacteraceae</taxon>
        <taxon>Keguizhuia</taxon>
    </lineage>
</organism>
<evidence type="ECO:0000313" key="10">
    <source>
        <dbReference type="Proteomes" id="UP001225596"/>
    </source>
</evidence>
<dbReference type="NCBIfam" id="NF003974">
    <property type="entry name" value="PRK05467.1-3"/>
    <property type="match status" value="1"/>
</dbReference>
<dbReference type="Pfam" id="PF18331">
    <property type="entry name" value="PKHD_C"/>
    <property type="match status" value="1"/>
</dbReference>
<dbReference type="InterPro" id="IPR041097">
    <property type="entry name" value="PKHD_C"/>
</dbReference>
<feature type="domain" description="Fe2OG dioxygenase" evidence="8">
    <location>
        <begin position="78"/>
        <end position="180"/>
    </location>
</feature>
<dbReference type="InterPro" id="IPR006620">
    <property type="entry name" value="Pro_4_hyd_alph"/>
</dbReference>
<proteinExistence type="inferred from homology"/>
<name>A0ABU1BIQ6_9BURK</name>
<dbReference type="PROSITE" id="PS51471">
    <property type="entry name" value="FE2OG_OXY"/>
    <property type="match status" value="1"/>
</dbReference>
<gene>
    <name evidence="9" type="ORF">Q8A64_00535</name>
</gene>
<dbReference type="RefSeq" id="WP_338434720.1">
    <property type="nucleotide sequence ID" value="NZ_JAUYVH010000001.1"/>
</dbReference>
<comment type="cofactor">
    <cofactor evidence="7">
        <name>Fe(2+)</name>
        <dbReference type="ChEBI" id="CHEBI:29033"/>
    </cofactor>
    <text evidence="7">Binds 1 Fe(2+) ion per subunit.</text>
</comment>
<evidence type="ECO:0000259" key="8">
    <source>
        <dbReference type="PROSITE" id="PS51471"/>
    </source>
</evidence>
<dbReference type="InterPro" id="IPR005123">
    <property type="entry name" value="Oxoglu/Fe-dep_dioxygenase_dom"/>
</dbReference>
<keyword evidence="3 7" id="KW-0847">Vitamin C</keyword>
<feature type="binding site" evidence="7">
    <location>
        <position position="161"/>
    </location>
    <ligand>
        <name>Fe cation</name>
        <dbReference type="ChEBI" id="CHEBI:24875"/>
    </ligand>
</feature>
<keyword evidence="4 7" id="KW-0223">Dioxygenase</keyword>
<dbReference type="GO" id="GO:0051213">
    <property type="term" value="F:dioxygenase activity"/>
    <property type="evidence" value="ECO:0007669"/>
    <property type="project" value="UniProtKB-KW"/>
</dbReference>